<accession>A0A061F6I8</accession>
<protein>
    <recommendedName>
        <fullName evidence="4">Glycine-rich protein</fullName>
    </recommendedName>
</protein>
<dbReference type="eggNOG" id="ENOG502RCT3">
    <property type="taxonomic scope" value="Eukaryota"/>
</dbReference>
<dbReference type="InParanoid" id="A0A061F6I8"/>
<dbReference type="PANTHER" id="PTHR39110">
    <property type="entry name" value="TRANSMEMBRANE PROTEIN"/>
    <property type="match status" value="1"/>
</dbReference>
<dbReference type="Proteomes" id="UP000026915">
    <property type="component" value="Chromosome 7"/>
</dbReference>
<dbReference type="HOGENOM" id="CLU_2350912_0_0_1"/>
<dbReference type="PANTHER" id="PTHR39110:SF5">
    <property type="entry name" value="GLYCINE-RICH PROTEIN 5"/>
    <property type="match status" value="1"/>
</dbReference>
<dbReference type="AlphaFoldDB" id="A0A061F6I8"/>
<evidence type="ECO:0008006" key="4">
    <source>
        <dbReference type="Google" id="ProtNLM"/>
    </source>
</evidence>
<organism evidence="2 3">
    <name type="scientific">Theobroma cacao</name>
    <name type="common">Cacao</name>
    <name type="synonym">Cocoa</name>
    <dbReference type="NCBI Taxonomy" id="3641"/>
    <lineage>
        <taxon>Eukaryota</taxon>
        <taxon>Viridiplantae</taxon>
        <taxon>Streptophyta</taxon>
        <taxon>Embryophyta</taxon>
        <taxon>Tracheophyta</taxon>
        <taxon>Spermatophyta</taxon>
        <taxon>Magnoliopsida</taxon>
        <taxon>eudicotyledons</taxon>
        <taxon>Gunneridae</taxon>
        <taxon>Pentapetalae</taxon>
        <taxon>rosids</taxon>
        <taxon>malvids</taxon>
        <taxon>Malvales</taxon>
        <taxon>Malvaceae</taxon>
        <taxon>Byttnerioideae</taxon>
        <taxon>Theobroma</taxon>
    </lineage>
</organism>
<dbReference type="EMBL" id="CM001885">
    <property type="protein sequence ID" value="EOY12297.1"/>
    <property type="molecule type" value="Genomic_DNA"/>
</dbReference>
<evidence type="ECO:0000256" key="1">
    <source>
        <dbReference type="SAM" id="SignalP"/>
    </source>
</evidence>
<gene>
    <name evidence="2" type="ORF">TCM_030841</name>
</gene>
<name>A0A061F6I8_THECC</name>
<evidence type="ECO:0000313" key="2">
    <source>
        <dbReference type="EMBL" id="EOY12297.1"/>
    </source>
</evidence>
<reference evidence="2 3" key="1">
    <citation type="journal article" date="2013" name="Genome Biol.">
        <title>The genome sequence of the most widely cultivated cacao type and its use to identify candidate genes regulating pod color.</title>
        <authorList>
            <person name="Motamayor J.C."/>
            <person name="Mockaitis K."/>
            <person name="Schmutz J."/>
            <person name="Haiminen N."/>
            <person name="Iii D.L."/>
            <person name="Cornejo O."/>
            <person name="Findley S.D."/>
            <person name="Zheng P."/>
            <person name="Utro F."/>
            <person name="Royaert S."/>
            <person name="Saski C."/>
            <person name="Jenkins J."/>
            <person name="Podicheti R."/>
            <person name="Zhao M."/>
            <person name="Scheffler B.E."/>
            <person name="Stack J.C."/>
            <person name="Feltus F.A."/>
            <person name="Mustiga G.M."/>
            <person name="Amores F."/>
            <person name="Phillips W."/>
            <person name="Marelli J.P."/>
            <person name="May G.D."/>
            <person name="Shapiro H."/>
            <person name="Ma J."/>
            <person name="Bustamante C.D."/>
            <person name="Schnell R.J."/>
            <person name="Main D."/>
            <person name="Gilbert D."/>
            <person name="Parida L."/>
            <person name="Kuhn D.N."/>
        </authorList>
    </citation>
    <scope>NUCLEOTIDE SEQUENCE [LARGE SCALE GENOMIC DNA]</scope>
    <source>
        <strain evidence="3">cv. Matina 1-6</strain>
    </source>
</reference>
<dbReference type="Gramene" id="EOY12297">
    <property type="protein sequence ID" value="EOY12297"/>
    <property type="gene ID" value="TCM_030841"/>
</dbReference>
<keyword evidence="3" id="KW-1185">Reference proteome</keyword>
<dbReference type="OMA" id="KTFFHHG"/>
<feature type="chain" id="PRO_5001601684" description="Glycine-rich protein" evidence="1">
    <location>
        <begin position="23"/>
        <end position="97"/>
    </location>
</feature>
<feature type="signal peptide" evidence="1">
    <location>
        <begin position="1"/>
        <end position="22"/>
    </location>
</feature>
<keyword evidence="1" id="KW-0732">Signal</keyword>
<sequence>MTSSKILLALFLGALVCATSTARKLTSGFEDEKNFFHSPRFGGGFGGGAGAGGGLGGGGGAGGGGGFGGGGGLGGGAGAGGGFGGGAGAGGGLGGIP</sequence>
<dbReference type="InterPro" id="IPR053329">
    <property type="entry name" value="Merozoite_Surface_Assoc"/>
</dbReference>
<proteinExistence type="predicted"/>
<evidence type="ECO:0000313" key="3">
    <source>
        <dbReference type="Proteomes" id="UP000026915"/>
    </source>
</evidence>